<dbReference type="Pfam" id="PF05627">
    <property type="entry name" value="AvrRpt-cleavage"/>
    <property type="match status" value="2"/>
</dbReference>
<evidence type="ECO:0000259" key="2">
    <source>
        <dbReference type="Pfam" id="PF05627"/>
    </source>
</evidence>
<reference evidence="3" key="1">
    <citation type="submission" date="2020-01" db="EMBL/GenBank/DDBJ databases">
        <title>Genome sequence of Kobresia littledalei, the first chromosome-level genome in the family Cyperaceae.</title>
        <authorList>
            <person name="Qu G."/>
        </authorList>
    </citation>
    <scope>NUCLEOTIDE SEQUENCE</scope>
    <source>
        <strain evidence="3">C.B.Clarke</strain>
        <tissue evidence="3">Leaf</tissue>
    </source>
</reference>
<dbReference type="GO" id="GO:0005886">
    <property type="term" value="C:plasma membrane"/>
    <property type="evidence" value="ECO:0007669"/>
    <property type="project" value="TreeGrafter"/>
</dbReference>
<dbReference type="AlphaFoldDB" id="A0A833R0H1"/>
<dbReference type="OrthoDB" id="1109067at2759"/>
<organism evidence="3 4">
    <name type="scientific">Carex littledalei</name>
    <dbReference type="NCBI Taxonomy" id="544730"/>
    <lineage>
        <taxon>Eukaryota</taxon>
        <taxon>Viridiplantae</taxon>
        <taxon>Streptophyta</taxon>
        <taxon>Embryophyta</taxon>
        <taxon>Tracheophyta</taxon>
        <taxon>Spermatophyta</taxon>
        <taxon>Magnoliopsida</taxon>
        <taxon>Liliopsida</taxon>
        <taxon>Poales</taxon>
        <taxon>Cyperaceae</taxon>
        <taxon>Cyperoideae</taxon>
        <taxon>Cariceae</taxon>
        <taxon>Carex</taxon>
        <taxon>Carex subgen. Euthyceras</taxon>
    </lineage>
</organism>
<evidence type="ECO:0000313" key="3">
    <source>
        <dbReference type="EMBL" id="KAF3327711.1"/>
    </source>
</evidence>
<feature type="compositionally biased region" description="Basic and acidic residues" evidence="1">
    <location>
        <begin position="111"/>
        <end position="123"/>
    </location>
</feature>
<sequence length="210" mass="23857">MAQNPRIPKFGNWEDADTMQYTQYFEAARKSRVTHRSVNHNSMSHIPGVFTPKAEPGRGGRALPGSPSVGPKVLRERRRSWDEIAARSLPHHRHWYDENVASPSGGRPRLRTRDRGQEKKPERGSALPKFGEWDEKGPSSAETYTRIFDRVREDKQSGLGQQPDTANNLVNPQYNKQIDSYQPSVCYLGSTLLGYISIFLLDQQRIVQPG</sequence>
<feature type="domain" description="RIN4 pathogenic type III effector avirulence factor Avr cleavage site" evidence="2">
    <location>
        <begin position="122"/>
        <end position="156"/>
    </location>
</feature>
<feature type="domain" description="RIN4 pathogenic type III effector avirulence factor Avr cleavage site" evidence="2">
    <location>
        <begin position="4"/>
        <end position="32"/>
    </location>
</feature>
<dbReference type="Proteomes" id="UP000623129">
    <property type="component" value="Unassembled WGS sequence"/>
</dbReference>
<dbReference type="PANTHER" id="PTHR33159:SF6">
    <property type="entry name" value="RPM1-INTERACTING PROTEIN 4"/>
    <property type="match status" value="1"/>
</dbReference>
<evidence type="ECO:0000256" key="1">
    <source>
        <dbReference type="SAM" id="MobiDB-lite"/>
    </source>
</evidence>
<dbReference type="InterPro" id="IPR008700">
    <property type="entry name" value="TypeIII_avirulence_cleave"/>
</dbReference>
<keyword evidence="4" id="KW-1185">Reference proteome</keyword>
<dbReference type="InterPro" id="IPR040387">
    <property type="entry name" value="RIN4/NOI4"/>
</dbReference>
<feature type="region of interest" description="Disordered" evidence="1">
    <location>
        <begin position="35"/>
        <end position="71"/>
    </location>
</feature>
<name>A0A833R0H1_9POAL</name>
<dbReference type="PANTHER" id="PTHR33159">
    <property type="entry name" value="RPM1-INTERACTING PROTEIN 4 (RIN4) FAMILY PROTEIN"/>
    <property type="match status" value="1"/>
</dbReference>
<protein>
    <recommendedName>
        <fullName evidence="2">RIN4 pathogenic type III effector avirulence factor Avr cleavage site domain-containing protein</fullName>
    </recommendedName>
</protein>
<comment type="caution">
    <text evidence="3">The sequence shown here is derived from an EMBL/GenBank/DDBJ whole genome shotgun (WGS) entry which is preliminary data.</text>
</comment>
<proteinExistence type="predicted"/>
<gene>
    <name evidence="3" type="ORF">FCM35_KLT07829</name>
</gene>
<dbReference type="EMBL" id="SWLB01000017">
    <property type="protein sequence ID" value="KAF3327711.1"/>
    <property type="molecule type" value="Genomic_DNA"/>
</dbReference>
<evidence type="ECO:0000313" key="4">
    <source>
        <dbReference type="Proteomes" id="UP000623129"/>
    </source>
</evidence>
<feature type="region of interest" description="Disordered" evidence="1">
    <location>
        <begin position="96"/>
        <end position="139"/>
    </location>
</feature>
<accession>A0A833R0H1</accession>